<evidence type="ECO:0000313" key="5">
    <source>
        <dbReference type="EMBL" id="KAA6311933.1"/>
    </source>
</evidence>
<dbReference type="SUPFAM" id="SSF53041">
    <property type="entry name" value="Resolvase-like"/>
    <property type="match status" value="1"/>
</dbReference>
<reference evidence="5" key="1">
    <citation type="submission" date="2019-03" db="EMBL/GenBank/DDBJ databases">
        <title>Single cell metagenomics reveals metabolic interactions within the superorganism composed of flagellate Streblomastix strix and complex community of Bacteroidetes bacteria on its surface.</title>
        <authorList>
            <person name="Treitli S.C."/>
            <person name="Kolisko M."/>
            <person name="Husnik F."/>
            <person name="Keeling P."/>
            <person name="Hampl V."/>
        </authorList>
    </citation>
    <scope>NUCLEOTIDE SEQUENCE</scope>
    <source>
        <strain evidence="5">STM</strain>
    </source>
</reference>
<evidence type="ECO:0000259" key="4">
    <source>
        <dbReference type="PROSITE" id="PS51736"/>
    </source>
</evidence>
<proteinExistence type="predicted"/>
<name>A0A5J4PUF0_9ZZZZ</name>
<dbReference type="GO" id="GO:0000150">
    <property type="term" value="F:DNA strand exchange activity"/>
    <property type="evidence" value="ECO:0007669"/>
    <property type="project" value="InterPro"/>
</dbReference>
<gene>
    <name evidence="5" type="ORF">EZS27_037044</name>
</gene>
<dbReference type="PROSITE" id="PS00397">
    <property type="entry name" value="RECOMBINASES_1"/>
    <property type="match status" value="1"/>
</dbReference>
<keyword evidence="3" id="KW-0233">DNA recombination</keyword>
<protein>
    <submittedName>
        <fullName evidence="5">Putative DNA-invertase from lambdoid prophage Rac</fullName>
    </submittedName>
</protein>
<dbReference type="InterPro" id="IPR006118">
    <property type="entry name" value="Recombinase_CS"/>
</dbReference>
<evidence type="ECO:0000256" key="2">
    <source>
        <dbReference type="ARBA" id="ARBA00023125"/>
    </source>
</evidence>
<keyword evidence="1" id="KW-0229">DNA integration</keyword>
<sequence length="40" mass="4967">MIYGYIRVSTDRQTVENQRFEINQFCERNVRVVDKWIEET</sequence>
<keyword evidence="2" id="KW-0238">DNA-binding</keyword>
<dbReference type="AlphaFoldDB" id="A0A5J4PUF0"/>
<organism evidence="5">
    <name type="scientific">termite gut metagenome</name>
    <dbReference type="NCBI Taxonomy" id="433724"/>
    <lineage>
        <taxon>unclassified sequences</taxon>
        <taxon>metagenomes</taxon>
        <taxon>organismal metagenomes</taxon>
    </lineage>
</organism>
<dbReference type="Pfam" id="PF00239">
    <property type="entry name" value="Resolvase"/>
    <property type="match status" value="1"/>
</dbReference>
<dbReference type="EMBL" id="SNRY01006727">
    <property type="protein sequence ID" value="KAA6311933.1"/>
    <property type="molecule type" value="Genomic_DNA"/>
</dbReference>
<dbReference type="GO" id="GO:0003677">
    <property type="term" value="F:DNA binding"/>
    <property type="evidence" value="ECO:0007669"/>
    <property type="project" value="UniProtKB-KW"/>
</dbReference>
<evidence type="ECO:0000256" key="1">
    <source>
        <dbReference type="ARBA" id="ARBA00022908"/>
    </source>
</evidence>
<comment type="caution">
    <text evidence="5">The sequence shown here is derived from an EMBL/GenBank/DDBJ whole genome shotgun (WGS) entry which is preliminary data.</text>
</comment>
<dbReference type="GO" id="GO:0015074">
    <property type="term" value="P:DNA integration"/>
    <property type="evidence" value="ECO:0007669"/>
    <property type="project" value="UniProtKB-KW"/>
</dbReference>
<feature type="domain" description="Resolvase/invertase-type recombinase catalytic" evidence="4">
    <location>
        <begin position="1"/>
        <end position="40"/>
    </location>
</feature>
<dbReference type="Gene3D" id="3.40.50.1390">
    <property type="entry name" value="Resolvase, N-terminal catalytic domain"/>
    <property type="match status" value="1"/>
</dbReference>
<dbReference type="PROSITE" id="PS51736">
    <property type="entry name" value="RECOMBINASES_3"/>
    <property type="match status" value="1"/>
</dbReference>
<dbReference type="InterPro" id="IPR006119">
    <property type="entry name" value="Resolv_N"/>
</dbReference>
<feature type="non-terminal residue" evidence="5">
    <location>
        <position position="40"/>
    </location>
</feature>
<dbReference type="InterPro" id="IPR036162">
    <property type="entry name" value="Resolvase-like_N_sf"/>
</dbReference>
<evidence type="ECO:0000256" key="3">
    <source>
        <dbReference type="ARBA" id="ARBA00023172"/>
    </source>
</evidence>
<accession>A0A5J4PUF0</accession>